<evidence type="ECO:0000313" key="5">
    <source>
        <dbReference type="Proteomes" id="UP000075324"/>
    </source>
</evidence>
<feature type="domain" description="Transposase IS204/IS1001/IS1096/IS1165 DDE" evidence="1">
    <location>
        <begin position="155"/>
        <end position="313"/>
    </location>
</feature>
<feature type="domain" description="Transposase IS204/IS1001/IS1096/IS1165 helix-turn-helix" evidence="2">
    <location>
        <begin position="86"/>
        <end position="132"/>
    </location>
</feature>
<accession>A0A150MKD8</accession>
<evidence type="ECO:0000259" key="2">
    <source>
        <dbReference type="Pfam" id="PF13542"/>
    </source>
</evidence>
<protein>
    <recommendedName>
        <fullName evidence="6">Transposase IS204/IS1001/IS1096/IS1165 DDE domain-containing protein</fullName>
    </recommendedName>
</protein>
<dbReference type="PANTHER" id="PTHR33498:SF1">
    <property type="entry name" value="TRANSPOSASE FOR INSERTION SEQUENCE ELEMENT IS1557"/>
    <property type="match status" value="1"/>
</dbReference>
<dbReference type="Pfam" id="PF14690">
    <property type="entry name" value="Zn_ribbon_ISL3"/>
    <property type="match status" value="1"/>
</dbReference>
<evidence type="ECO:0008006" key="6">
    <source>
        <dbReference type="Google" id="ProtNLM"/>
    </source>
</evidence>
<reference evidence="4 5" key="1">
    <citation type="submission" date="2016-01" db="EMBL/GenBank/DDBJ databases">
        <title>Draft Genome Sequences of Seven Thermophilic Sporeformers Isolated from Foods.</title>
        <authorList>
            <person name="Berendsen E.M."/>
            <person name="Wells-Bennik M.H."/>
            <person name="Krawcyk A.O."/>
            <person name="De Jong A."/>
            <person name="Holsappel S."/>
            <person name="Eijlander R.T."/>
            <person name="Kuipers O.P."/>
        </authorList>
    </citation>
    <scope>NUCLEOTIDE SEQUENCE [LARGE SCALE GENOMIC DNA]</scope>
    <source>
        <strain evidence="4 5">B4110</strain>
    </source>
</reference>
<dbReference type="Proteomes" id="UP000075324">
    <property type="component" value="Unassembled WGS sequence"/>
</dbReference>
<dbReference type="AlphaFoldDB" id="A0A150MKD8"/>
<dbReference type="InterPro" id="IPR047951">
    <property type="entry name" value="Transpos_ISL3"/>
</dbReference>
<dbReference type="InterPro" id="IPR029261">
    <property type="entry name" value="Transposase_Znf"/>
</dbReference>
<sequence>MLSISLGLPEFKVIKQELLSYGYAIHVEKTETQERCPHCGFATSSVHDRRTRKVRDLAIFHQPVYLFVKVKRYRCWNCSQVFSATLESIQPNRHDTNRFCEYLYELCEGSTIQEVSRKHRIPYTTLERIYYSIASKKAKERQTATEASFQEGMALSLDEIAVKKGHQYETVLMDAKAGSVMGMHADRQCDSAINLLSQNGLSKEMVQTVILDMWEPYHKAVRALFPSASIVIDKYHVVQKVTQALDQARKEFPRLKKARFLLLKGYEKLRKNQQFRLNDILEEYPALSIAYYLKELFRDFYRTDHYDQAKECLE</sequence>
<comment type="caution">
    <text evidence="4">The sequence shown here is derived from an EMBL/GenBank/DDBJ whole genome shotgun (WGS) entry which is preliminary data.</text>
</comment>
<dbReference type="EMBL" id="LQYW01000147">
    <property type="protein sequence ID" value="KYD24732.1"/>
    <property type="molecule type" value="Genomic_DNA"/>
</dbReference>
<gene>
    <name evidence="4" type="ORF">B4110_1515</name>
</gene>
<evidence type="ECO:0000313" key="4">
    <source>
        <dbReference type="EMBL" id="KYD24732.1"/>
    </source>
</evidence>
<evidence type="ECO:0000259" key="1">
    <source>
        <dbReference type="Pfam" id="PF01610"/>
    </source>
</evidence>
<dbReference type="PATRIC" id="fig|153151.4.peg.1162"/>
<dbReference type="InterPro" id="IPR002560">
    <property type="entry name" value="Transposase_DDE"/>
</dbReference>
<dbReference type="NCBIfam" id="NF033550">
    <property type="entry name" value="transpos_ISL3"/>
    <property type="match status" value="1"/>
</dbReference>
<feature type="domain" description="Transposase IS204/IS1001/IS1096/IS1165 zinc-finger" evidence="3">
    <location>
        <begin position="34"/>
        <end position="78"/>
    </location>
</feature>
<proteinExistence type="predicted"/>
<dbReference type="Pfam" id="PF13542">
    <property type="entry name" value="HTH_Tnp_ISL3"/>
    <property type="match status" value="1"/>
</dbReference>
<dbReference type="Pfam" id="PF01610">
    <property type="entry name" value="DDE_Tnp_ISL3"/>
    <property type="match status" value="1"/>
</dbReference>
<dbReference type="InterPro" id="IPR032877">
    <property type="entry name" value="Transposase_HTH"/>
</dbReference>
<dbReference type="PANTHER" id="PTHR33498">
    <property type="entry name" value="TRANSPOSASE FOR INSERTION SEQUENCE ELEMENT IS1557"/>
    <property type="match status" value="1"/>
</dbReference>
<name>A0A150MKD8_9BACL</name>
<evidence type="ECO:0000259" key="3">
    <source>
        <dbReference type="Pfam" id="PF14690"/>
    </source>
</evidence>
<organism evidence="4 5">
    <name type="scientific">Parageobacillus toebii</name>
    <dbReference type="NCBI Taxonomy" id="153151"/>
    <lineage>
        <taxon>Bacteria</taxon>
        <taxon>Bacillati</taxon>
        <taxon>Bacillota</taxon>
        <taxon>Bacilli</taxon>
        <taxon>Bacillales</taxon>
        <taxon>Anoxybacillaceae</taxon>
        <taxon>Parageobacillus</taxon>
    </lineage>
</organism>